<dbReference type="InterPro" id="IPR000524">
    <property type="entry name" value="Tscrpt_reg_HTH_GntR"/>
</dbReference>
<keyword evidence="1" id="KW-0805">Transcription regulation</keyword>
<dbReference type="Gene3D" id="1.20.120.530">
    <property type="entry name" value="GntR ligand-binding domain-like"/>
    <property type="match status" value="1"/>
</dbReference>
<accession>A0ABS7VXI7</accession>
<dbReference type="Proteomes" id="UP000758701">
    <property type="component" value="Unassembled WGS sequence"/>
</dbReference>
<dbReference type="RefSeq" id="WP_037760039.1">
    <property type="nucleotide sequence ID" value="NZ_BNEG01000003.1"/>
</dbReference>
<dbReference type="InterPro" id="IPR036388">
    <property type="entry name" value="WH-like_DNA-bd_sf"/>
</dbReference>
<evidence type="ECO:0000256" key="1">
    <source>
        <dbReference type="ARBA" id="ARBA00023015"/>
    </source>
</evidence>
<dbReference type="SUPFAM" id="SSF46785">
    <property type="entry name" value="Winged helix' DNA-binding domain"/>
    <property type="match status" value="1"/>
</dbReference>
<dbReference type="Gene3D" id="1.10.10.10">
    <property type="entry name" value="Winged helix-like DNA-binding domain superfamily/Winged helix DNA-binding domain"/>
    <property type="match status" value="1"/>
</dbReference>
<keyword evidence="2" id="KW-0238">DNA-binding</keyword>
<keyword evidence="3" id="KW-0804">Transcription</keyword>
<dbReference type="Pfam" id="PF07729">
    <property type="entry name" value="FCD"/>
    <property type="match status" value="1"/>
</dbReference>
<dbReference type="SMART" id="SM00895">
    <property type="entry name" value="FCD"/>
    <property type="match status" value="1"/>
</dbReference>
<evidence type="ECO:0000313" key="5">
    <source>
        <dbReference type="EMBL" id="MBZ6150413.1"/>
    </source>
</evidence>
<sequence>MQPSGRPQLGYERVAEILRDMILSGELLPGERLPSEGELTARMEISRGTLREALRVLASQKLLTTTRGVKGGTFVAEPSPEDVSEYLSASLGLLSRGRVSVSQLLEVRAMLEVPAAGLAARRRSEADLERLASSIVLVGGEDTPEGARWSANSNFHVLLLRAAGNPLLDMITKPVFTVLRERFLRERADASFWRTVADEHAEILEHVRAGRADAASRAMRLHLAALRDTYTRIDVTQVDAGRGEDG</sequence>
<dbReference type="PRINTS" id="PR00035">
    <property type="entry name" value="HTHGNTR"/>
</dbReference>
<comment type="caution">
    <text evidence="5">The sequence shown here is derived from an EMBL/GenBank/DDBJ whole genome shotgun (WGS) entry which is preliminary data.</text>
</comment>
<evidence type="ECO:0000256" key="2">
    <source>
        <dbReference type="ARBA" id="ARBA00023125"/>
    </source>
</evidence>
<dbReference type="CDD" id="cd07377">
    <property type="entry name" value="WHTH_GntR"/>
    <property type="match status" value="1"/>
</dbReference>
<gene>
    <name evidence="5" type="ORF">KVH32_04410</name>
</gene>
<dbReference type="PANTHER" id="PTHR43537">
    <property type="entry name" value="TRANSCRIPTIONAL REGULATOR, GNTR FAMILY"/>
    <property type="match status" value="1"/>
</dbReference>
<protein>
    <submittedName>
        <fullName evidence="5">FCD domain-containing protein</fullName>
    </submittedName>
</protein>
<dbReference type="SUPFAM" id="SSF48008">
    <property type="entry name" value="GntR ligand-binding domain-like"/>
    <property type="match status" value="1"/>
</dbReference>
<dbReference type="SMART" id="SM00345">
    <property type="entry name" value="HTH_GNTR"/>
    <property type="match status" value="1"/>
</dbReference>
<dbReference type="EMBL" id="JAHSTP010000001">
    <property type="protein sequence ID" value="MBZ6150413.1"/>
    <property type="molecule type" value="Genomic_DNA"/>
</dbReference>
<evidence type="ECO:0000259" key="4">
    <source>
        <dbReference type="PROSITE" id="PS50949"/>
    </source>
</evidence>
<dbReference type="InterPro" id="IPR036390">
    <property type="entry name" value="WH_DNA-bd_sf"/>
</dbReference>
<feature type="domain" description="HTH gntR-type" evidence="4">
    <location>
        <begin position="8"/>
        <end position="78"/>
    </location>
</feature>
<organism evidence="5 6">
    <name type="scientific">Streptomyces olivaceus</name>
    <dbReference type="NCBI Taxonomy" id="47716"/>
    <lineage>
        <taxon>Bacteria</taxon>
        <taxon>Bacillati</taxon>
        <taxon>Actinomycetota</taxon>
        <taxon>Actinomycetes</taxon>
        <taxon>Kitasatosporales</taxon>
        <taxon>Streptomycetaceae</taxon>
        <taxon>Streptomyces</taxon>
    </lineage>
</organism>
<dbReference type="InterPro" id="IPR011711">
    <property type="entry name" value="GntR_C"/>
</dbReference>
<dbReference type="PROSITE" id="PS50949">
    <property type="entry name" value="HTH_GNTR"/>
    <property type="match status" value="1"/>
</dbReference>
<name>A0ABS7VXI7_STROV</name>
<evidence type="ECO:0000256" key="3">
    <source>
        <dbReference type="ARBA" id="ARBA00023163"/>
    </source>
</evidence>
<keyword evidence="6" id="KW-1185">Reference proteome</keyword>
<reference evidence="5 6" key="1">
    <citation type="submission" date="2021-06" db="EMBL/GenBank/DDBJ databases">
        <title>Ecological speciation of a Streptomyces species isolated from different habitats and geographic origins.</title>
        <authorList>
            <person name="Wang J."/>
        </authorList>
    </citation>
    <scope>NUCLEOTIDE SEQUENCE [LARGE SCALE GENOMIC DNA]</scope>
    <source>
        <strain evidence="5 6">FXJ8.012</strain>
    </source>
</reference>
<dbReference type="Pfam" id="PF00392">
    <property type="entry name" value="GntR"/>
    <property type="match status" value="1"/>
</dbReference>
<dbReference type="InterPro" id="IPR008920">
    <property type="entry name" value="TF_FadR/GntR_C"/>
</dbReference>
<proteinExistence type="predicted"/>
<evidence type="ECO:0000313" key="6">
    <source>
        <dbReference type="Proteomes" id="UP000758701"/>
    </source>
</evidence>
<dbReference type="PANTHER" id="PTHR43537:SF5">
    <property type="entry name" value="UXU OPERON TRANSCRIPTIONAL REGULATOR"/>
    <property type="match status" value="1"/>
</dbReference>